<name>A0A927GAL0_9BACT</name>
<dbReference type="RefSeq" id="WP_190892368.1">
    <property type="nucleotide sequence ID" value="NZ_JACWZY010000047.1"/>
</dbReference>
<protein>
    <submittedName>
        <fullName evidence="1">Uncharacterized protein</fullName>
    </submittedName>
</protein>
<accession>A0A927GAL0</accession>
<dbReference type="EMBL" id="JACWZY010000047">
    <property type="protein sequence ID" value="MBD2705175.1"/>
    <property type="molecule type" value="Genomic_DNA"/>
</dbReference>
<dbReference type="AlphaFoldDB" id="A0A927GAL0"/>
<organism evidence="1 2">
    <name type="scientific">Spirosoma profusum</name>
    <dbReference type="NCBI Taxonomy" id="2771354"/>
    <lineage>
        <taxon>Bacteria</taxon>
        <taxon>Pseudomonadati</taxon>
        <taxon>Bacteroidota</taxon>
        <taxon>Cytophagia</taxon>
        <taxon>Cytophagales</taxon>
        <taxon>Cytophagaceae</taxon>
        <taxon>Spirosoma</taxon>
    </lineage>
</organism>
<sequence>MGPEFEEIIFADKPPLIDDILTTLHQRTSLQVDCQQNDALQGPDSYAAAYTLTNSEDERDSLELLYDRGDQLYLLWGPPTTYLIGATLHTLIAMGGSYDSKPPTWTLKKWPEVAEKVKSLPRYEHPNWIFD</sequence>
<dbReference type="Proteomes" id="UP000598820">
    <property type="component" value="Unassembled WGS sequence"/>
</dbReference>
<gene>
    <name evidence="1" type="ORF">IC229_31425</name>
</gene>
<proteinExistence type="predicted"/>
<comment type="caution">
    <text evidence="1">The sequence shown here is derived from an EMBL/GenBank/DDBJ whole genome shotgun (WGS) entry which is preliminary data.</text>
</comment>
<evidence type="ECO:0000313" key="1">
    <source>
        <dbReference type="EMBL" id="MBD2705175.1"/>
    </source>
</evidence>
<evidence type="ECO:0000313" key="2">
    <source>
        <dbReference type="Proteomes" id="UP000598820"/>
    </source>
</evidence>
<reference evidence="1" key="1">
    <citation type="submission" date="2020-09" db="EMBL/GenBank/DDBJ databases">
        <authorList>
            <person name="Kim M.K."/>
        </authorList>
    </citation>
    <scope>NUCLEOTIDE SEQUENCE</scope>
    <source>
        <strain evidence="1">BT702</strain>
    </source>
</reference>
<keyword evidence="2" id="KW-1185">Reference proteome</keyword>